<feature type="repeat" description="NHL" evidence="2">
    <location>
        <begin position="220"/>
        <end position="259"/>
    </location>
</feature>
<dbReference type="EMBL" id="CAJNOV010004151">
    <property type="protein sequence ID" value="CAF1164367.1"/>
    <property type="molecule type" value="Genomic_DNA"/>
</dbReference>
<dbReference type="PROSITE" id="PS51125">
    <property type="entry name" value="NHL"/>
    <property type="match status" value="4"/>
</dbReference>
<protein>
    <recommendedName>
        <fullName evidence="6">NHL repeat containing protein</fullName>
    </recommendedName>
</protein>
<feature type="repeat" description="NHL" evidence="2">
    <location>
        <begin position="374"/>
        <end position="413"/>
    </location>
</feature>
<dbReference type="Proteomes" id="UP000663855">
    <property type="component" value="Unassembled WGS sequence"/>
</dbReference>
<evidence type="ECO:0000313" key="4">
    <source>
        <dbReference type="EMBL" id="CAF1164367.1"/>
    </source>
</evidence>
<sequence>MNTQRANHVIVVSRSKHAKSGLKIKPNGNVHVQSIPEAWTTSTKYTANQPMPLQSKEIRNGEYRKMPSCSSSVSVVTDFVEPSSKNNAKNIKNVKIMKPNITSSKMKYSKVLLVVLGSFVVLCSMGALSIGIYSLVTRSASSRNSSTTNTSLGLRWYTTGSIVAGLGGIYGSASNQLYSPISLAFGASNGLYVADYGNNRIQKWVIGGTTGSTAAGQPDGVSGSTPSRLTLPAGIVLDSGDNLYVSDSGNHRVQLWLNGSSSGTTIAGTGTLGSLLTQLNTPRGLALDSSTDTLYIADSGNHRIMSYASGASSGTVAAGGNGAGTLTTQLYTPTGVYFDSSSNGLFIVNEPASTVVRWVLGATGWTLVAGHPAGIPGSTSTMLNGPYGLTCDPMGNLYVADTSNYRIQFFLAGQANATTIAGVTGTVGATGELLYSPYAVVLDSELNLYVADTNNQRVLKFTRY</sequence>
<feature type="repeat" description="NHL" evidence="2">
    <location>
        <begin position="270"/>
        <end position="310"/>
    </location>
</feature>
<dbReference type="AlphaFoldDB" id="A0A814TPW5"/>
<evidence type="ECO:0000256" key="3">
    <source>
        <dbReference type="SAM" id="Phobius"/>
    </source>
</evidence>
<accession>A0A814TPW5</accession>
<gene>
    <name evidence="4" type="ORF">CJN711_LOCUS10176</name>
</gene>
<dbReference type="InterPro" id="IPR011042">
    <property type="entry name" value="6-blade_b-propeller_TolB-like"/>
</dbReference>
<dbReference type="CDD" id="cd05819">
    <property type="entry name" value="NHL"/>
    <property type="match status" value="1"/>
</dbReference>
<keyword evidence="3" id="KW-0472">Membrane</keyword>
<comment type="caution">
    <text evidence="4">The sequence shown here is derived from an EMBL/GenBank/DDBJ whole genome shotgun (WGS) entry which is preliminary data.</text>
</comment>
<reference evidence="4" key="1">
    <citation type="submission" date="2021-02" db="EMBL/GenBank/DDBJ databases">
        <authorList>
            <person name="Nowell W R."/>
        </authorList>
    </citation>
    <scope>NUCLEOTIDE SEQUENCE</scope>
</reference>
<evidence type="ECO:0008006" key="6">
    <source>
        <dbReference type="Google" id="ProtNLM"/>
    </source>
</evidence>
<feature type="transmembrane region" description="Helical" evidence="3">
    <location>
        <begin position="111"/>
        <end position="136"/>
    </location>
</feature>
<dbReference type="SUPFAM" id="SSF101898">
    <property type="entry name" value="NHL repeat"/>
    <property type="match status" value="1"/>
</dbReference>
<feature type="repeat" description="NHL" evidence="2">
    <location>
        <begin position="421"/>
        <end position="464"/>
    </location>
</feature>
<dbReference type="PANTHER" id="PTHR24104">
    <property type="entry name" value="E3 UBIQUITIN-PROTEIN LIGASE NHLRC1-RELATED"/>
    <property type="match status" value="1"/>
</dbReference>
<dbReference type="Gene3D" id="2.40.10.500">
    <property type="match status" value="1"/>
</dbReference>
<keyword evidence="1" id="KW-0677">Repeat</keyword>
<evidence type="ECO:0000256" key="1">
    <source>
        <dbReference type="ARBA" id="ARBA00022737"/>
    </source>
</evidence>
<proteinExistence type="predicted"/>
<dbReference type="InterPro" id="IPR001258">
    <property type="entry name" value="NHL_repeat"/>
</dbReference>
<dbReference type="Pfam" id="PF01436">
    <property type="entry name" value="NHL"/>
    <property type="match status" value="4"/>
</dbReference>
<dbReference type="InterPro" id="IPR050952">
    <property type="entry name" value="TRIM-NHL_E3_ligases"/>
</dbReference>
<evidence type="ECO:0000313" key="5">
    <source>
        <dbReference type="Proteomes" id="UP000663855"/>
    </source>
</evidence>
<keyword evidence="3" id="KW-0812">Transmembrane</keyword>
<organism evidence="4 5">
    <name type="scientific">Rotaria magnacalcarata</name>
    <dbReference type="NCBI Taxonomy" id="392030"/>
    <lineage>
        <taxon>Eukaryota</taxon>
        <taxon>Metazoa</taxon>
        <taxon>Spiralia</taxon>
        <taxon>Gnathifera</taxon>
        <taxon>Rotifera</taxon>
        <taxon>Eurotatoria</taxon>
        <taxon>Bdelloidea</taxon>
        <taxon>Philodinida</taxon>
        <taxon>Philodinidae</taxon>
        <taxon>Rotaria</taxon>
    </lineage>
</organism>
<keyword evidence="3" id="KW-1133">Transmembrane helix</keyword>
<dbReference type="PANTHER" id="PTHR24104:SF25">
    <property type="entry name" value="PROTEIN LIN-41"/>
    <property type="match status" value="1"/>
</dbReference>
<name>A0A814TPW5_9BILA</name>
<dbReference type="Gene3D" id="2.120.10.30">
    <property type="entry name" value="TolB, C-terminal domain"/>
    <property type="match status" value="2"/>
</dbReference>
<evidence type="ECO:0000256" key="2">
    <source>
        <dbReference type="PROSITE-ProRule" id="PRU00504"/>
    </source>
</evidence>
<dbReference type="GO" id="GO:0008270">
    <property type="term" value="F:zinc ion binding"/>
    <property type="evidence" value="ECO:0007669"/>
    <property type="project" value="UniProtKB-KW"/>
</dbReference>